<keyword evidence="3" id="KW-1185">Reference proteome</keyword>
<dbReference type="EMBL" id="ML179195">
    <property type="protein sequence ID" value="THU95675.1"/>
    <property type="molecule type" value="Genomic_DNA"/>
</dbReference>
<sequence>MLYWLNNTIVTPPKLELPVWKIFYRVLFEKYYSTWWPVAPEAGPSNAGGQDDDNDEEEEDDERPTPEPPAKRSRATGSKKSTPASGKKKTSKPKDSPEQTPCR</sequence>
<protein>
    <submittedName>
        <fullName evidence="2">Uncharacterized protein</fullName>
    </submittedName>
</protein>
<evidence type="ECO:0000313" key="2">
    <source>
        <dbReference type="EMBL" id="THU95675.1"/>
    </source>
</evidence>
<feature type="compositionally biased region" description="Polar residues" evidence="1">
    <location>
        <begin position="75"/>
        <end position="84"/>
    </location>
</feature>
<feature type="compositionally biased region" description="Acidic residues" evidence="1">
    <location>
        <begin position="50"/>
        <end position="62"/>
    </location>
</feature>
<feature type="region of interest" description="Disordered" evidence="1">
    <location>
        <begin position="37"/>
        <end position="103"/>
    </location>
</feature>
<organism evidence="2 3">
    <name type="scientific">Dendrothele bispora (strain CBS 962.96)</name>
    <dbReference type="NCBI Taxonomy" id="1314807"/>
    <lineage>
        <taxon>Eukaryota</taxon>
        <taxon>Fungi</taxon>
        <taxon>Dikarya</taxon>
        <taxon>Basidiomycota</taxon>
        <taxon>Agaricomycotina</taxon>
        <taxon>Agaricomycetes</taxon>
        <taxon>Agaricomycetidae</taxon>
        <taxon>Agaricales</taxon>
        <taxon>Agaricales incertae sedis</taxon>
        <taxon>Dendrothele</taxon>
    </lineage>
</organism>
<proteinExistence type="predicted"/>
<dbReference type="AlphaFoldDB" id="A0A4V4HFP1"/>
<evidence type="ECO:0000313" key="3">
    <source>
        <dbReference type="Proteomes" id="UP000297245"/>
    </source>
</evidence>
<accession>A0A4V4HFP1</accession>
<gene>
    <name evidence="2" type="ORF">K435DRAFT_859356</name>
</gene>
<name>A0A4V4HFP1_DENBC</name>
<reference evidence="2 3" key="1">
    <citation type="journal article" date="2019" name="Nat. Ecol. Evol.">
        <title>Megaphylogeny resolves global patterns of mushroom evolution.</title>
        <authorList>
            <person name="Varga T."/>
            <person name="Krizsan K."/>
            <person name="Foldi C."/>
            <person name="Dima B."/>
            <person name="Sanchez-Garcia M."/>
            <person name="Sanchez-Ramirez S."/>
            <person name="Szollosi G.J."/>
            <person name="Szarkandi J.G."/>
            <person name="Papp V."/>
            <person name="Albert L."/>
            <person name="Andreopoulos W."/>
            <person name="Angelini C."/>
            <person name="Antonin V."/>
            <person name="Barry K.W."/>
            <person name="Bougher N.L."/>
            <person name="Buchanan P."/>
            <person name="Buyck B."/>
            <person name="Bense V."/>
            <person name="Catcheside P."/>
            <person name="Chovatia M."/>
            <person name="Cooper J."/>
            <person name="Damon W."/>
            <person name="Desjardin D."/>
            <person name="Finy P."/>
            <person name="Geml J."/>
            <person name="Haridas S."/>
            <person name="Hughes K."/>
            <person name="Justo A."/>
            <person name="Karasinski D."/>
            <person name="Kautmanova I."/>
            <person name="Kiss B."/>
            <person name="Kocsube S."/>
            <person name="Kotiranta H."/>
            <person name="LaButti K.M."/>
            <person name="Lechner B.E."/>
            <person name="Liimatainen K."/>
            <person name="Lipzen A."/>
            <person name="Lukacs Z."/>
            <person name="Mihaltcheva S."/>
            <person name="Morgado L.N."/>
            <person name="Niskanen T."/>
            <person name="Noordeloos M.E."/>
            <person name="Ohm R.A."/>
            <person name="Ortiz-Santana B."/>
            <person name="Ovrebo C."/>
            <person name="Racz N."/>
            <person name="Riley R."/>
            <person name="Savchenko A."/>
            <person name="Shiryaev A."/>
            <person name="Soop K."/>
            <person name="Spirin V."/>
            <person name="Szebenyi C."/>
            <person name="Tomsovsky M."/>
            <person name="Tulloss R.E."/>
            <person name="Uehling J."/>
            <person name="Grigoriev I.V."/>
            <person name="Vagvolgyi C."/>
            <person name="Papp T."/>
            <person name="Martin F.M."/>
            <person name="Miettinen O."/>
            <person name="Hibbett D.S."/>
            <person name="Nagy L.G."/>
        </authorList>
    </citation>
    <scope>NUCLEOTIDE SEQUENCE [LARGE SCALE GENOMIC DNA]</scope>
    <source>
        <strain evidence="2 3">CBS 962.96</strain>
    </source>
</reference>
<evidence type="ECO:0000256" key="1">
    <source>
        <dbReference type="SAM" id="MobiDB-lite"/>
    </source>
</evidence>
<dbReference type="Proteomes" id="UP000297245">
    <property type="component" value="Unassembled WGS sequence"/>
</dbReference>